<protein>
    <submittedName>
        <fullName evidence="1">Uncharacterized protein</fullName>
    </submittedName>
</protein>
<dbReference type="EMBL" id="WWTN01000049">
    <property type="protein sequence ID" value="MZH57982.1"/>
    <property type="molecule type" value="Genomic_DNA"/>
</dbReference>
<reference evidence="3" key="2">
    <citation type="journal article" date="2019" name="Nat. Med.">
        <title>A library of human gut bacterial isolates paired with longitudinal multiomics data enables mechanistic microbiome research.</title>
        <authorList>
            <person name="Poyet M."/>
            <person name="Groussin M."/>
            <person name="Gibbons S.M."/>
            <person name="Avila-Pacheco J."/>
            <person name="Jiang X."/>
            <person name="Kearney S.M."/>
            <person name="Perrotta A.R."/>
            <person name="Berdy B."/>
            <person name="Zhao S."/>
            <person name="Lieberman T.D."/>
            <person name="Swanson P.K."/>
            <person name="Smith M."/>
            <person name="Roesemann S."/>
            <person name="Alexander J.E."/>
            <person name="Rich S.A."/>
            <person name="Livny J."/>
            <person name="Vlamakis H."/>
            <person name="Clish C."/>
            <person name="Bullock K."/>
            <person name="Deik A."/>
            <person name="Scott J."/>
            <person name="Pierce K.A."/>
            <person name="Xavier R.J."/>
            <person name="Alm E.J."/>
        </authorList>
    </citation>
    <scope>NUCLEOTIDE SEQUENCE</scope>
    <source>
        <strain evidence="3">BIOML-A12</strain>
    </source>
</reference>
<dbReference type="EMBL" id="JAKTMA010000021">
    <property type="protein sequence ID" value="MCR0233660.1"/>
    <property type="molecule type" value="Genomic_DNA"/>
</dbReference>
<name>A0A099I178_CLOIN</name>
<dbReference type="AlphaFoldDB" id="A0A099I178"/>
<evidence type="ECO:0000313" key="6">
    <source>
        <dbReference type="Proteomes" id="UP000503330"/>
    </source>
</evidence>
<proteinExistence type="predicted"/>
<accession>A0A099I178</accession>
<dbReference type="Proteomes" id="UP000604383">
    <property type="component" value="Unassembled WGS sequence"/>
</dbReference>
<reference evidence="4 6" key="3">
    <citation type="submission" date="2020-02" db="EMBL/GenBank/DDBJ databases">
        <authorList>
            <person name="Kociolek L.K."/>
            <person name="Ozer E.A."/>
        </authorList>
    </citation>
    <scope>NUCLEOTIDE SEQUENCE [LARGE SCALE GENOMIC DNA]</scope>
    <source>
        <strain evidence="4 6">ATCC 14501</strain>
    </source>
</reference>
<evidence type="ECO:0000313" key="1">
    <source>
        <dbReference type="EMBL" id="KGJ51336.1"/>
    </source>
</evidence>
<sequence>MYAIRSKKTNRWFHGINAQAGAGSSLRIQMDDMLPALFRTKEMARVELLLNHLSTQSYEILEVNLQVLEHVS</sequence>
<dbReference type="Proteomes" id="UP000030008">
    <property type="component" value="Unassembled WGS sequence"/>
</dbReference>
<reference evidence="1 5" key="1">
    <citation type="submission" date="2014-08" db="EMBL/GenBank/DDBJ databases">
        <title>Clostridium innocuum, an unnegligible vancomycin-resistant pathogen causing extra-intestinal infections.</title>
        <authorList>
            <person name="Feng Y."/>
            <person name="Chiu C.-H."/>
        </authorList>
    </citation>
    <scope>NUCLEOTIDE SEQUENCE [LARGE SCALE GENOMIC DNA]</scope>
    <source>
        <strain evidence="1 5">AN88</strain>
    </source>
</reference>
<dbReference type="GeneID" id="61924377"/>
<evidence type="ECO:0000313" key="3">
    <source>
        <dbReference type="EMBL" id="MZH57982.1"/>
    </source>
</evidence>
<reference evidence="2" key="4">
    <citation type="journal article" date="2022" name="Clin. Infect. Dis.">
        <title>Association between Clostridium innocuum and antibiotic-associated diarrhea in adults and children: A cross-sectional study and comparative genomics analysis.</title>
        <authorList>
            <person name="Cherny K.E."/>
            <person name="Muscat E.B."/>
            <person name="Balaji A."/>
            <person name="Mukherjee J."/>
            <person name="Ozer E.A."/>
            <person name="Angarone M.P."/>
            <person name="Hauser A.R."/>
            <person name="Sichel J.S."/>
            <person name="Amponsah E."/>
            <person name="Kociolek L.K."/>
        </authorList>
    </citation>
    <scope>NUCLEOTIDE SEQUENCE</scope>
    <source>
        <strain evidence="2">NU1-AC-029v</strain>
    </source>
</reference>
<dbReference type="RefSeq" id="WP_002607170.1">
    <property type="nucleotide sequence ID" value="NZ_AP025565.1"/>
</dbReference>
<organism evidence="1 5">
    <name type="scientific">Clostridium innocuum</name>
    <dbReference type="NCBI Taxonomy" id="1522"/>
    <lineage>
        <taxon>Bacteria</taxon>
        <taxon>Bacillati</taxon>
        <taxon>Bacillota</taxon>
        <taxon>Clostridia</taxon>
        <taxon>Eubacteriales</taxon>
        <taxon>Clostridiaceae</taxon>
        <taxon>Clostridium</taxon>
    </lineage>
</organism>
<evidence type="ECO:0000313" key="4">
    <source>
        <dbReference type="EMBL" id="QJA01370.1"/>
    </source>
</evidence>
<dbReference type="EMBL" id="CP048838">
    <property type="protein sequence ID" value="QJA01370.1"/>
    <property type="molecule type" value="Genomic_DNA"/>
</dbReference>
<dbReference type="Proteomes" id="UP000503330">
    <property type="component" value="Chromosome"/>
</dbReference>
<dbReference type="Proteomes" id="UP001203972">
    <property type="component" value="Unassembled WGS sequence"/>
</dbReference>
<evidence type="ECO:0000313" key="2">
    <source>
        <dbReference type="EMBL" id="MCR0233660.1"/>
    </source>
</evidence>
<gene>
    <name evidence="1" type="ORF">CIAN88_21125</name>
    <name evidence="4" type="ORF">G4D54_02530</name>
    <name evidence="3" type="ORF">GT664_20015</name>
    <name evidence="2" type="ORF">MKC95_12855</name>
</gene>
<evidence type="ECO:0000313" key="5">
    <source>
        <dbReference type="Proteomes" id="UP000030008"/>
    </source>
</evidence>
<dbReference type="EMBL" id="JQIF01000124">
    <property type="protein sequence ID" value="KGJ51336.1"/>
    <property type="molecule type" value="Genomic_DNA"/>
</dbReference>